<dbReference type="AlphaFoldDB" id="A0AA37BZB4"/>
<proteinExistence type="predicted"/>
<evidence type="ECO:0000313" key="2">
    <source>
        <dbReference type="Proteomes" id="UP001051844"/>
    </source>
</evidence>
<name>A0AA37BZB4_9ACTN</name>
<dbReference type="Proteomes" id="UP001051844">
    <property type="component" value="Unassembled WGS sequence"/>
</dbReference>
<reference evidence="1" key="1">
    <citation type="submission" date="2022-09" db="EMBL/GenBank/DDBJ databases">
        <title>Whole genome shotgun sequence of Streptomyces albidoflavus NBRC 12854.</title>
        <authorList>
            <person name="Komaki H."/>
            <person name="Tamura T."/>
        </authorList>
    </citation>
    <scope>NUCLEOTIDE SEQUENCE</scope>
    <source>
        <strain evidence="1">NBRC 12854</strain>
    </source>
</reference>
<protein>
    <submittedName>
        <fullName evidence="1">Uncharacterized protein</fullName>
    </submittedName>
</protein>
<organism evidence="1 2">
    <name type="scientific">Streptomyces albidoflavus</name>
    <dbReference type="NCBI Taxonomy" id="1886"/>
    <lineage>
        <taxon>Bacteria</taxon>
        <taxon>Bacillati</taxon>
        <taxon>Actinomycetota</taxon>
        <taxon>Actinomycetes</taxon>
        <taxon>Kitasatosporales</taxon>
        <taxon>Streptomycetaceae</taxon>
        <taxon>Streptomyces</taxon>
        <taxon>Streptomyces albidoflavus group</taxon>
    </lineage>
</organism>
<accession>A0AA37BZB4</accession>
<sequence>MVHAGARGRAGAVRVCAPVGRATARALVVAGAHPAAPLPVGGTAAGYGPGGIVVIRTRRHRCRAPSCFGTHTRPFRRVLSILSHLSPPARWWHERATPRGMRGQCTLANPL</sequence>
<dbReference type="EMBL" id="BNDZ01000005">
    <property type="protein sequence ID" value="GHI45794.1"/>
    <property type="molecule type" value="Genomic_DNA"/>
</dbReference>
<comment type="caution">
    <text evidence="1">The sequence shown here is derived from an EMBL/GenBank/DDBJ whole genome shotgun (WGS) entry which is preliminary data.</text>
</comment>
<gene>
    <name evidence="1" type="ORF">ScoT_19680</name>
</gene>
<evidence type="ECO:0000313" key="1">
    <source>
        <dbReference type="EMBL" id="GHI45794.1"/>
    </source>
</evidence>